<reference evidence="2 3" key="1">
    <citation type="journal article" date="2024" name="Nat. Commun.">
        <title>Phylogenomics reveals the evolutionary origins of lichenization in chlorophyte algae.</title>
        <authorList>
            <person name="Puginier C."/>
            <person name="Libourel C."/>
            <person name="Otte J."/>
            <person name="Skaloud P."/>
            <person name="Haon M."/>
            <person name="Grisel S."/>
            <person name="Petersen M."/>
            <person name="Berrin J.G."/>
            <person name="Delaux P.M."/>
            <person name="Dal Grande F."/>
            <person name="Keller J."/>
        </authorList>
    </citation>
    <scope>NUCLEOTIDE SEQUENCE [LARGE SCALE GENOMIC DNA]</scope>
    <source>
        <strain evidence="2 3">SAG 216-7</strain>
    </source>
</reference>
<sequence length="92" mass="10398">MEQAPQKTVKHLVQAAAEEICRSLAVMPWNAMMKHIRIVVKEARKDQLDEYVGLLLAQMAAVRDVNITSKRKQDDPDMETESLYAASRPSVC</sequence>
<evidence type="ECO:0000256" key="1">
    <source>
        <dbReference type="SAM" id="MobiDB-lite"/>
    </source>
</evidence>
<name>A0ABR2YL35_9CHLO</name>
<accession>A0ABR2YL35</accession>
<proteinExistence type="predicted"/>
<organism evidence="2 3">
    <name type="scientific">Coccomyxa subellipsoidea</name>
    <dbReference type="NCBI Taxonomy" id="248742"/>
    <lineage>
        <taxon>Eukaryota</taxon>
        <taxon>Viridiplantae</taxon>
        <taxon>Chlorophyta</taxon>
        <taxon>core chlorophytes</taxon>
        <taxon>Trebouxiophyceae</taxon>
        <taxon>Trebouxiophyceae incertae sedis</taxon>
        <taxon>Coccomyxaceae</taxon>
        <taxon>Coccomyxa</taxon>
    </lineage>
</organism>
<comment type="caution">
    <text evidence="2">The sequence shown here is derived from an EMBL/GenBank/DDBJ whole genome shotgun (WGS) entry which is preliminary data.</text>
</comment>
<feature type="region of interest" description="Disordered" evidence="1">
    <location>
        <begin position="67"/>
        <end position="92"/>
    </location>
</feature>
<keyword evidence="3" id="KW-1185">Reference proteome</keyword>
<evidence type="ECO:0000313" key="2">
    <source>
        <dbReference type="EMBL" id="KAK9907553.1"/>
    </source>
</evidence>
<evidence type="ECO:0000313" key="3">
    <source>
        <dbReference type="Proteomes" id="UP001491310"/>
    </source>
</evidence>
<dbReference type="EMBL" id="JALJOT010000009">
    <property type="protein sequence ID" value="KAK9907553.1"/>
    <property type="molecule type" value="Genomic_DNA"/>
</dbReference>
<dbReference type="Proteomes" id="UP001491310">
    <property type="component" value="Unassembled WGS sequence"/>
</dbReference>
<protein>
    <submittedName>
        <fullName evidence="2">Uncharacterized protein</fullName>
    </submittedName>
</protein>
<gene>
    <name evidence="2" type="ORF">WJX75_005868</name>
</gene>